<name>A0A444Z5H7_ARAHY</name>
<reference evidence="2 3" key="1">
    <citation type="submission" date="2019-01" db="EMBL/GenBank/DDBJ databases">
        <title>Sequencing of cultivated peanut Arachis hypogaea provides insights into genome evolution and oil improvement.</title>
        <authorList>
            <person name="Chen X."/>
        </authorList>
    </citation>
    <scope>NUCLEOTIDE SEQUENCE [LARGE SCALE GENOMIC DNA]</scope>
    <source>
        <strain evidence="3">cv. Fuhuasheng</strain>
        <tissue evidence="2">Leaves</tissue>
    </source>
</reference>
<gene>
    <name evidence="2" type="ORF">Ahy_B05g077786</name>
</gene>
<proteinExistence type="predicted"/>
<dbReference type="EMBL" id="SDMP01000015">
    <property type="protein sequence ID" value="RYR09452.1"/>
    <property type="molecule type" value="Genomic_DNA"/>
</dbReference>
<evidence type="ECO:0000256" key="1">
    <source>
        <dbReference type="SAM" id="MobiDB-lite"/>
    </source>
</evidence>
<evidence type="ECO:0008006" key="4">
    <source>
        <dbReference type="Google" id="ProtNLM"/>
    </source>
</evidence>
<sequence>MLIMRRERVGHMSNPDSTRKGRCVDIVMEGSTNIVVYHNSEIIRNTCGVLCIMTFTELQYSLCQNIESDIDFDIMSLIDEAIAYEIQHDLDMEDDRDKVYKGMNSDSEKDHEAPYEASNEDKHGDRGGRTVVENIVVPPAVSQPMVIPAFMRNLDLDTMHASKFSEYANIGVADPKDREFRIGMEYSSRKSVVVMYPYLSTSADISGVYYFVYEFKPQTFYAKYKTYDFGYDWLIRAILIWKKDC</sequence>
<protein>
    <recommendedName>
        <fullName evidence="4">Transposase MuDR plant domain-containing protein</fullName>
    </recommendedName>
</protein>
<organism evidence="2 3">
    <name type="scientific">Arachis hypogaea</name>
    <name type="common">Peanut</name>
    <dbReference type="NCBI Taxonomy" id="3818"/>
    <lineage>
        <taxon>Eukaryota</taxon>
        <taxon>Viridiplantae</taxon>
        <taxon>Streptophyta</taxon>
        <taxon>Embryophyta</taxon>
        <taxon>Tracheophyta</taxon>
        <taxon>Spermatophyta</taxon>
        <taxon>Magnoliopsida</taxon>
        <taxon>eudicotyledons</taxon>
        <taxon>Gunneridae</taxon>
        <taxon>Pentapetalae</taxon>
        <taxon>rosids</taxon>
        <taxon>fabids</taxon>
        <taxon>Fabales</taxon>
        <taxon>Fabaceae</taxon>
        <taxon>Papilionoideae</taxon>
        <taxon>50 kb inversion clade</taxon>
        <taxon>dalbergioids sensu lato</taxon>
        <taxon>Dalbergieae</taxon>
        <taxon>Pterocarpus clade</taxon>
        <taxon>Arachis</taxon>
    </lineage>
</organism>
<comment type="caution">
    <text evidence="2">The sequence shown here is derived from an EMBL/GenBank/DDBJ whole genome shotgun (WGS) entry which is preliminary data.</text>
</comment>
<feature type="region of interest" description="Disordered" evidence="1">
    <location>
        <begin position="99"/>
        <end position="128"/>
    </location>
</feature>
<accession>A0A444Z5H7</accession>
<keyword evidence="3" id="KW-1185">Reference proteome</keyword>
<dbReference type="AlphaFoldDB" id="A0A444Z5H7"/>
<evidence type="ECO:0000313" key="2">
    <source>
        <dbReference type="EMBL" id="RYR09452.1"/>
    </source>
</evidence>
<evidence type="ECO:0000313" key="3">
    <source>
        <dbReference type="Proteomes" id="UP000289738"/>
    </source>
</evidence>
<dbReference type="Proteomes" id="UP000289738">
    <property type="component" value="Chromosome B05"/>
</dbReference>